<organism evidence="9 10">
    <name type="scientific">Halobacillus locisalis</name>
    <dbReference type="NCBI Taxonomy" id="220753"/>
    <lineage>
        <taxon>Bacteria</taxon>
        <taxon>Bacillati</taxon>
        <taxon>Bacillota</taxon>
        <taxon>Bacilli</taxon>
        <taxon>Bacillales</taxon>
        <taxon>Bacillaceae</taxon>
        <taxon>Halobacillus</taxon>
    </lineage>
</organism>
<dbReference type="InterPro" id="IPR050196">
    <property type="entry name" value="Cytochrome_P450_Monoox"/>
</dbReference>
<dbReference type="AlphaFoldDB" id="A0A838CQF2"/>
<accession>A0A838CQF2</accession>
<evidence type="ECO:0000313" key="9">
    <source>
        <dbReference type="EMBL" id="MBA2174220.1"/>
    </source>
</evidence>
<protein>
    <submittedName>
        <fullName evidence="9">Cytochrome P450</fullName>
    </submittedName>
</protein>
<dbReference type="PANTHER" id="PTHR24291">
    <property type="entry name" value="CYTOCHROME P450 FAMILY 4"/>
    <property type="match status" value="1"/>
</dbReference>
<evidence type="ECO:0000256" key="5">
    <source>
        <dbReference type="ARBA" id="ARBA00023004"/>
    </source>
</evidence>
<dbReference type="PANTHER" id="PTHR24291:SF50">
    <property type="entry name" value="BIFUNCTIONAL ALBAFLAVENONE MONOOXYGENASE_TERPENE SYNTHASE"/>
    <property type="match status" value="1"/>
</dbReference>
<name>A0A838CQF2_9BACI</name>
<evidence type="ECO:0000256" key="7">
    <source>
        <dbReference type="PIRSR" id="PIRSR602401-1"/>
    </source>
</evidence>
<dbReference type="PRINTS" id="PR00385">
    <property type="entry name" value="P450"/>
</dbReference>
<dbReference type="InterPro" id="IPR017972">
    <property type="entry name" value="Cyt_P450_CS"/>
</dbReference>
<dbReference type="PRINTS" id="PR00463">
    <property type="entry name" value="EP450I"/>
</dbReference>
<evidence type="ECO:0000256" key="4">
    <source>
        <dbReference type="ARBA" id="ARBA00023002"/>
    </source>
</evidence>
<sequence>MYRLRSRSPIGHLSVFRGDPLAFLQSLTDYNESIVQFRLGRKRIFLLLHPDLTKEVLITKSTHFHKSKPFQELEPLLGSGLLLSEDDLHHKQRNIIQPSFTPRHIKEYSQQMSEGILQYLKKWEDEGVRNVSEDMMELALVMITNTMFSMDVKDGQKRVGDSLEKVMAIATKRIRSIIKTPGSWRTKENLVFQQSVNDLNDVVLEIIKGREIEEEKREDLLGVLMQAVNEKDEKMSREQLKDEVMTILLAGHETTATALAWTLHLLTRHPDIYEKVEAEICKVYDSRMLTYEDVHQLPFTKRVLQESMRLYPPVWLFGRRAVDHVSIGDQYLKPGDTVMISPYVMHRHPDFVESPNAFQPERFEGDLFKQEFYFPFGGGNRVCIGQHFAMLEAMLILASVIQRYRFSVIDKKEIIPNPLITLRMMDSLRLKVVRKS</sequence>
<gene>
    <name evidence="9" type="ORF">H0266_04805</name>
</gene>
<dbReference type="Proteomes" id="UP000571017">
    <property type="component" value="Unassembled WGS sequence"/>
</dbReference>
<keyword evidence="5 7" id="KW-0408">Iron</keyword>
<comment type="cofactor">
    <cofactor evidence="7">
        <name>heme</name>
        <dbReference type="ChEBI" id="CHEBI:30413"/>
    </cofactor>
</comment>
<keyword evidence="10" id="KW-1185">Reference proteome</keyword>
<dbReference type="SUPFAM" id="SSF48264">
    <property type="entry name" value="Cytochrome P450"/>
    <property type="match status" value="1"/>
</dbReference>
<evidence type="ECO:0000256" key="1">
    <source>
        <dbReference type="ARBA" id="ARBA00010617"/>
    </source>
</evidence>
<dbReference type="InterPro" id="IPR002401">
    <property type="entry name" value="Cyt_P450_E_grp-I"/>
</dbReference>
<evidence type="ECO:0000256" key="2">
    <source>
        <dbReference type="ARBA" id="ARBA00022617"/>
    </source>
</evidence>
<keyword evidence="2 7" id="KW-0349">Heme</keyword>
<dbReference type="Pfam" id="PF00067">
    <property type="entry name" value="p450"/>
    <property type="match status" value="1"/>
</dbReference>
<dbReference type="EMBL" id="JACEFG010000001">
    <property type="protein sequence ID" value="MBA2174220.1"/>
    <property type="molecule type" value="Genomic_DNA"/>
</dbReference>
<dbReference type="GO" id="GO:0016705">
    <property type="term" value="F:oxidoreductase activity, acting on paired donors, with incorporation or reduction of molecular oxygen"/>
    <property type="evidence" value="ECO:0007669"/>
    <property type="project" value="InterPro"/>
</dbReference>
<dbReference type="InterPro" id="IPR036396">
    <property type="entry name" value="Cyt_P450_sf"/>
</dbReference>
<evidence type="ECO:0000256" key="8">
    <source>
        <dbReference type="RuleBase" id="RU000461"/>
    </source>
</evidence>
<keyword evidence="6 8" id="KW-0503">Monooxygenase</keyword>
<keyword evidence="4 8" id="KW-0560">Oxidoreductase</keyword>
<feature type="binding site" description="axial binding residue" evidence="7">
    <location>
        <position position="383"/>
    </location>
    <ligand>
        <name>heme</name>
        <dbReference type="ChEBI" id="CHEBI:30413"/>
    </ligand>
    <ligandPart>
        <name>Fe</name>
        <dbReference type="ChEBI" id="CHEBI:18248"/>
    </ligandPart>
</feature>
<keyword evidence="3 7" id="KW-0479">Metal-binding</keyword>
<evidence type="ECO:0000256" key="3">
    <source>
        <dbReference type="ARBA" id="ARBA00022723"/>
    </source>
</evidence>
<dbReference type="RefSeq" id="WP_181471229.1">
    <property type="nucleotide sequence ID" value="NZ_JACEFG010000001.1"/>
</dbReference>
<evidence type="ECO:0000313" key="10">
    <source>
        <dbReference type="Proteomes" id="UP000571017"/>
    </source>
</evidence>
<comment type="caution">
    <text evidence="9">The sequence shown here is derived from an EMBL/GenBank/DDBJ whole genome shotgun (WGS) entry which is preliminary data.</text>
</comment>
<reference evidence="9 10" key="1">
    <citation type="journal article" date="2004" name="Extremophiles">
        <title>Halobacillus locisalis sp. nov., a halophilic bacterium isolated from a marine solar saltern of the Yellow Sea in Korea.</title>
        <authorList>
            <person name="Yoon J.H."/>
            <person name="Kang K.H."/>
            <person name="Oh T.K."/>
            <person name="Park Y.H."/>
        </authorList>
    </citation>
    <scope>NUCLEOTIDE SEQUENCE [LARGE SCALE GENOMIC DNA]</scope>
    <source>
        <strain evidence="9 10">KCTC 3788</strain>
    </source>
</reference>
<proteinExistence type="inferred from homology"/>
<dbReference type="GO" id="GO:0005506">
    <property type="term" value="F:iron ion binding"/>
    <property type="evidence" value="ECO:0007669"/>
    <property type="project" value="InterPro"/>
</dbReference>
<dbReference type="GO" id="GO:0020037">
    <property type="term" value="F:heme binding"/>
    <property type="evidence" value="ECO:0007669"/>
    <property type="project" value="InterPro"/>
</dbReference>
<comment type="similarity">
    <text evidence="1 8">Belongs to the cytochrome P450 family.</text>
</comment>
<dbReference type="GO" id="GO:0004497">
    <property type="term" value="F:monooxygenase activity"/>
    <property type="evidence" value="ECO:0007669"/>
    <property type="project" value="UniProtKB-KW"/>
</dbReference>
<dbReference type="Gene3D" id="1.10.630.10">
    <property type="entry name" value="Cytochrome P450"/>
    <property type="match status" value="1"/>
</dbReference>
<dbReference type="PROSITE" id="PS00086">
    <property type="entry name" value="CYTOCHROME_P450"/>
    <property type="match status" value="1"/>
</dbReference>
<dbReference type="InterPro" id="IPR001128">
    <property type="entry name" value="Cyt_P450"/>
</dbReference>
<evidence type="ECO:0000256" key="6">
    <source>
        <dbReference type="ARBA" id="ARBA00023033"/>
    </source>
</evidence>